<organism evidence="1 2">
    <name type="scientific">Humibacter ginsenosidimutans</name>
    <dbReference type="NCBI Taxonomy" id="2599293"/>
    <lineage>
        <taxon>Bacteria</taxon>
        <taxon>Bacillati</taxon>
        <taxon>Actinomycetota</taxon>
        <taxon>Actinomycetes</taxon>
        <taxon>Micrococcales</taxon>
        <taxon>Microbacteriaceae</taxon>
        <taxon>Humibacter</taxon>
    </lineage>
</organism>
<dbReference type="EMBL" id="CP042305">
    <property type="protein sequence ID" value="QDZ13836.1"/>
    <property type="molecule type" value="Genomic_DNA"/>
</dbReference>
<keyword evidence="2" id="KW-1185">Reference proteome</keyword>
<dbReference type="RefSeq" id="WP_146318152.1">
    <property type="nucleotide sequence ID" value="NZ_CP042305.1"/>
</dbReference>
<name>A0A5B8M0Q4_9MICO</name>
<dbReference type="Gene3D" id="1.20.120.450">
    <property type="entry name" value="dinb family like domain"/>
    <property type="match status" value="1"/>
</dbReference>
<dbReference type="AlphaFoldDB" id="A0A5B8M0Q4"/>
<dbReference type="KEGG" id="huw:FPZ11_02665"/>
<proteinExistence type="predicted"/>
<protein>
    <submittedName>
        <fullName evidence="1">DinB family protein</fullName>
    </submittedName>
</protein>
<evidence type="ECO:0000313" key="2">
    <source>
        <dbReference type="Proteomes" id="UP000320216"/>
    </source>
</evidence>
<dbReference type="SUPFAM" id="SSF109854">
    <property type="entry name" value="DinB/YfiT-like putative metalloenzymes"/>
    <property type="match status" value="1"/>
</dbReference>
<dbReference type="InterPro" id="IPR007061">
    <property type="entry name" value="MST-like"/>
</dbReference>
<dbReference type="Pfam" id="PF04978">
    <property type="entry name" value="MST"/>
    <property type="match status" value="1"/>
</dbReference>
<accession>A0A5B8M0Q4</accession>
<dbReference type="Proteomes" id="UP000320216">
    <property type="component" value="Chromosome"/>
</dbReference>
<gene>
    <name evidence="1" type="ORF">FPZ11_02665</name>
</gene>
<sequence length="197" mass="22348">MTDDKDAEKAMLLRALQRSRDALLWKLDGLSEQQARLPMTRTGTNLLGLVKHVATTEYGYFTEVFGRPAPERMPWAEDETEDNADMWATSDQSIEWVTAFAHRAQANTEQVVDELDLDARGVVPWWPEERRNVTLRQILVHMINEAARHAGHADIVRELIDGAAGIGAKGAGLPEHDEQWWERYRARLQEVADGFGD</sequence>
<reference evidence="1 2" key="1">
    <citation type="submission" date="2019-07" db="EMBL/GenBank/DDBJ databases">
        <title>Full genome sequence of Humibacter sp. WJ7-1.</title>
        <authorList>
            <person name="Im W.-T."/>
        </authorList>
    </citation>
    <scope>NUCLEOTIDE SEQUENCE [LARGE SCALE GENOMIC DNA]</scope>
    <source>
        <strain evidence="1 2">WJ7-1</strain>
    </source>
</reference>
<dbReference type="InterPro" id="IPR034660">
    <property type="entry name" value="DinB/YfiT-like"/>
</dbReference>
<dbReference type="OrthoDB" id="4548523at2"/>
<evidence type="ECO:0000313" key="1">
    <source>
        <dbReference type="EMBL" id="QDZ13836.1"/>
    </source>
</evidence>